<proteinExistence type="inferred from homology"/>
<evidence type="ECO:0000256" key="3">
    <source>
        <dbReference type="ARBA" id="ARBA00013194"/>
    </source>
</evidence>
<dbReference type="InterPro" id="IPR000297">
    <property type="entry name" value="PPIase_PpiC"/>
</dbReference>
<dbReference type="PROSITE" id="PS51257">
    <property type="entry name" value="PROKAR_LIPOPROTEIN"/>
    <property type="match status" value="1"/>
</dbReference>
<protein>
    <recommendedName>
        <fullName evidence="3">peptidylprolyl isomerase</fullName>
        <ecNumber evidence="3">5.2.1.8</ecNumber>
    </recommendedName>
</protein>
<evidence type="ECO:0000259" key="8">
    <source>
        <dbReference type="PROSITE" id="PS50198"/>
    </source>
</evidence>
<dbReference type="EMBL" id="JAHHGM010000014">
    <property type="protein sequence ID" value="MBT2990216.1"/>
    <property type="molecule type" value="Genomic_DNA"/>
</dbReference>
<comment type="catalytic activity">
    <reaction evidence="1">
        <text>[protein]-peptidylproline (omega=180) = [protein]-peptidylproline (omega=0)</text>
        <dbReference type="Rhea" id="RHEA:16237"/>
        <dbReference type="Rhea" id="RHEA-COMP:10747"/>
        <dbReference type="Rhea" id="RHEA-COMP:10748"/>
        <dbReference type="ChEBI" id="CHEBI:83833"/>
        <dbReference type="ChEBI" id="CHEBI:83834"/>
        <dbReference type="EC" id="5.2.1.8"/>
    </reaction>
</comment>
<reference evidence="9 10" key="1">
    <citation type="submission" date="2021-05" db="EMBL/GenBank/DDBJ databases">
        <title>Genetic and Functional Diversity in Clade A Lucinid endosymbionts from the Bahamas.</title>
        <authorList>
            <person name="Giani N.M."/>
            <person name="Engel A.S."/>
            <person name="Campbell B.J."/>
        </authorList>
    </citation>
    <scope>NUCLEOTIDE SEQUENCE [LARGE SCALE GENOMIC DNA]</scope>
    <source>
        <strain evidence="9">LUC16012Gg_MoonRockCtena</strain>
    </source>
</reference>
<dbReference type="AlphaFoldDB" id="A0A944MAA8"/>
<accession>A0A944MAA8</accession>
<organism evidence="9 10">
    <name type="scientific">Candidatus Thiodiazotropha taylori</name>
    <dbReference type="NCBI Taxonomy" id="2792791"/>
    <lineage>
        <taxon>Bacteria</taxon>
        <taxon>Pseudomonadati</taxon>
        <taxon>Pseudomonadota</taxon>
        <taxon>Gammaproteobacteria</taxon>
        <taxon>Chromatiales</taxon>
        <taxon>Sedimenticolaceae</taxon>
        <taxon>Candidatus Thiodiazotropha</taxon>
    </lineage>
</organism>
<keyword evidence="4 5" id="KW-0697">Rotamase</keyword>
<evidence type="ECO:0000256" key="2">
    <source>
        <dbReference type="ARBA" id="ARBA00007656"/>
    </source>
</evidence>
<dbReference type="SUPFAM" id="SSF109998">
    <property type="entry name" value="Triger factor/SurA peptide-binding domain-like"/>
    <property type="match status" value="1"/>
</dbReference>
<feature type="compositionally biased region" description="Basic and acidic residues" evidence="6">
    <location>
        <begin position="334"/>
        <end position="347"/>
    </location>
</feature>
<comment type="similarity">
    <text evidence="2">Belongs to the PpiC/parvulin rotamase family.</text>
</comment>
<dbReference type="PANTHER" id="PTHR47245">
    <property type="entry name" value="PEPTIDYLPROLYL ISOMERASE"/>
    <property type="match status" value="1"/>
</dbReference>
<dbReference type="EC" id="5.2.1.8" evidence="3"/>
<dbReference type="PROSITE" id="PS50198">
    <property type="entry name" value="PPIC_PPIASE_2"/>
    <property type="match status" value="1"/>
</dbReference>
<feature type="signal peptide" evidence="7">
    <location>
        <begin position="1"/>
        <end position="26"/>
    </location>
</feature>
<keyword evidence="7" id="KW-0732">Signal</keyword>
<feature type="chain" id="PRO_5037766221" description="peptidylprolyl isomerase" evidence="7">
    <location>
        <begin position="27"/>
        <end position="347"/>
    </location>
</feature>
<name>A0A944MAA8_9GAMM</name>
<dbReference type="Gene3D" id="1.10.8.1040">
    <property type="match status" value="1"/>
</dbReference>
<dbReference type="InterPro" id="IPR050245">
    <property type="entry name" value="PrsA_foldase"/>
</dbReference>
<comment type="caution">
    <text evidence="9">The sequence shown here is derived from an EMBL/GenBank/DDBJ whole genome shotgun (WGS) entry which is preliminary data.</text>
</comment>
<feature type="domain" description="PpiC" evidence="8">
    <location>
        <begin position="162"/>
        <end position="252"/>
    </location>
</feature>
<dbReference type="Pfam" id="PF00639">
    <property type="entry name" value="Rotamase"/>
    <property type="match status" value="1"/>
</dbReference>
<evidence type="ECO:0000313" key="10">
    <source>
        <dbReference type="Proteomes" id="UP000770889"/>
    </source>
</evidence>
<dbReference type="GO" id="GO:0003755">
    <property type="term" value="F:peptidyl-prolyl cis-trans isomerase activity"/>
    <property type="evidence" value="ECO:0007669"/>
    <property type="project" value="UniProtKB-KW"/>
</dbReference>
<dbReference type="Proteomes" id="UP000770889">
    <property type="component" value="Unassembled WGS sequence"/>
</dbReference>
<keyword evidence="5 9" id="KW-0413">Isomerase</keyword>
<gene>
    <name evidence="9" type="ORF">KME65_14775</name>
</gene>
<evidence type="ECO:0000256" key="5">
    <source>
        <dbReference type="PROSITE-ProRule" id="PRU00278"/>
    </source>
</evidence>
<evidence type="ECO:0000313" key="9">
    <source>
        <dbReference type="EMBL" id="MBT2990216.1"/>
    </source>
</evidence>
<evidence type="ECO:0000256" key="1">
    <source>
        <dbReference type="ARBA" id="ARBA00000971"/>
    </source>
</evidence>
<sequence length="347" mass="37833">MKKKIILAAVCSAVLLTACNQSTDQAPVAATEESERSVTVPAVNEPSSTEMDIETLLTVNSEPITRTMYSLYFQDRMRSVPDAQNSPEMQMSVLNELANIFIVAQDAEKQGLQNRPEVSASIQLLKAKLLTQLAIQEFANSHQPTDEEIQKAYDEQFAGQSGTEYKARHILVKEEQDAAGLIEKLDGGADFAELAKEHSTGPTGKDGGDLGWFDAAQMVKPFGDALKTMEKGKYSSAPVQTQFGWHVILLEDTRQTEAPTLESVKLNIVNKLKQTALSEYMQGLRDSSKLVFNEKNAKPAPAPEETPAADQGTPAQTEAPAAGNEPPAMETNAEMEKPAEESMETKE</sequence>
<evidence type="ECO:0000256" key="4">
    <source>
        <dbReference type="ARBA" id="ARBA00023110"/>
    </source>
</evidence>
<dbReference type="SUPFAM" id="SSF54534">
    <property type="entry name" value="FKBP-like"/>
    <property type="match status" value="1"/>
</dbReference>
<evidence type="ECO:0000256" key="6">
    <source>
        <dbReference type="SAM" id="MobiDB-lite"/>
    </source>
</evidence>
<feature type="region of interest" description="Disordered" evidence="6">
    <location>
        <begin position="295"/>
        <end position="347"/>
    </location>
</feature>
<feature type="region of interest" description="Disordered" evidence="6">
    <location>
        <begin position="27"/>
        <end position="47"/>
    </location>
</feature>
<dbReference type="PROSITE" id="PS01096">
    <property type="entry name" value="PPIC_PPIASE_1"/>
    <property type="match status" value="1"/>
</dbReference>
<dbReference type="PANTHER" id="PTHR47245:SF2">
    <property type="entry name" value="PEPTIDYL-PROLYL CIS-TRANS ISOMERASE HP_0175-RELATED"/>
    <property type="match status" value="1"/>
</dbReference>
<dbReference type="InterPro" id="IPR023058">
    <property type="entry name" value="PPIase_PpiC_CS"/>
</dbReference>
<evidence type="ECO:0000256" key="7">
    <source>
        <dbReference type="SAM" id="SignalP"/>
    </source>
</evidence>
<dbReference type="Gene3D" id="3.10.50.40">
    <property type="match status" value="1"/>
</dbReference>
<dbReference type="InterPro" id="IPR027304">
    <property type="entry name" value="Trigger_fact/SurA_dom_sf"/>
</dbReference>
<dbReference type="InterPro" id="IPR046357">
    <property type="entry name" value="PPIase_dom_sf"/>
</dbReference>